<dbReference type="Gene3D" id="1.10.30.10">
    <property type="entry name" value="High mobility group box domain"/>
    <property type="match status" value="2"/>
</dbReference>
<feature type="region of interest" description="Disordered" evidence="1">
    <location>
        <begin position="84"/>
        <end position="130"/>
    </location>
</feature>
<proteinExistence type="predicted"/>
<evidence type="ECO:0000256" key="1">
    <source>
        <dbReference type="SAM" id="MobiDB-lite"/>
    </source>
</evidence>
<dbReference type="OrthoDB" id="1919336at2759"/>
<gene>
    <name evidence="2" type="ORF">EI97DRAFT_436836</name>
</gene>
<dbReference type="SUPFAM" id="SSF47095">
    <property type="entry name" value="HMG-box"/>
    <property type="match status" value="2"/>
</dbReference>
<feature type="compositionally biased region" description="Basic residues" evidence="1">
    <location>
        <begin position="84"/>
        <end position="113"/>
    </location>
</feature>
<name>A0A6A6JAE4_WESOR</name>
<accession>A0A6A6JAE4</accession>
<sequence length="305" mass="34299">MLARGLLCRLAAEAPKTSTTDVAQLARLLQRSAISRNARSLPPAYALPRAVNTVFAEMRRPYATATATGSATEPTATVKKAVKKATAKKAAPKKTATRKKAAKKAAPKKKKTKAAAAKKTQKPKKVLTDEEKRKKLIKELKERALRQPVSKRSVAASDMFIRDALGGSEGRTTTRIGEVWAKFRALTPAEREHYNHLATEENAARAKQYKDWVHSHTAEEIRVANVARARLRRLFKAEQKKPPKNTAKIEDDRRVKKRTPFNNFYTERLASGDFKGIEAKEWLKLAWKEWKALTEAEQQKYETQA</sequence>
<dbReference type="InterPro" id="IPR036910">
    <property type="entry name" value="HMG_box_dom_sf"/>
</dbReference>
<dbReference type="GeneID" id="54552388"/>
<organism evidence="2 3">
    <name type="scientific">Westerdykella ornata</name>
    <dbReference type="NCBI Taxonomy" id="318751"/>
    <lineage>
        <taxon>Eukaryota</taxon>
        <taxon>Fungi</taxon>
        <taxon>Dikarya</taxon>
        <taxon>Ascomycota</taxon>
        <taxon>Pezizomycotina</taxon>
        <taxon>Dothideomycetes</taxon>
        <taxon>Pleosporomycetidae</taxon>
        <taxon>Pleosporales</taxon>
        <taxon>Sporormiaceae</taxon>
        <taxon>Westerdykella</taxon>
    </lineage>
</organism>
<evidence type="ECO:0000313" key="2">
    <source>
        <dbReference type="EMBL" id="KAF2272596.1"/>
    </source>
</evidence>
<dbReference type="AlphaFoldDB" id="A0A6A6JAE4"/>
<evidence type="ECO:0000313" key="3">
    <source>
        <dbReference type="Proteomes" id="UP000800097"/>
    </source>
</evidence>
<dbReference type="Proteomes" id="UP000800097">
    <property type="component" value="Unassembled WGS sequence"/>
</dbReference>
<protein>
    <recommendedName>
        <fullName evidence="4">HMG box domain-containing protein</fullName>
    </recommendedName>
</protein>
<dbReference type="EMBL" id="ML986519">
    <property type="protein sequence ID" value="KAF2272596.1"/>
    <property type="molecule type" value="Genomic_DNA"/>
</dbReference>
<reference evidence="2" key="1">
    <citation type="journal article" date="2020" name="Stud. Mycol.">
        <title>101 Dothideomycetes genomes: a test case for predicting lifestyles and emergence of pathogens.</title>
        <authorList>
            <person name="Haridas S."/>
            <person name="Albert R."/>
            <person name="Binder M."/>
            <person name="Bloem J."/>
            <person name="Labutti K."/>
            <person name="Salamov A."/>
            <person name="Andreopoulos B."/>
            <person name="Baker S."/>
            <person name="Barry K."/>
            <person name="Bills G."/>
            <person name="Bluhm B."/>
            <person name="Cannon C."/>
            <person name="Castanera R."/>
            <person name="Culley D."/>
            <person name="Daum C."/>
            <person name="Ezra D."/>
            <person name="Gonzalez J."/>
            <person name="Henrissat B."/>
            <person name="Kuo A."/>
            <person name="Liang C."/>
            <person name="Lipzen A."/>
            <person name="Lutzoni F."/>
            <person name="Magnuson J."/>
            <person name="Mondo S."/>
            <person name="Nolan M."/>
            <person name="Ohm R."/>
            <person name="Pangilinan J."/>
            <person name="Park H.-J."/>
            <person name="Ramirez L."/>
            <person name="Alfaro M."/>
            <person name="Sun H."/>
            <person name="Tritt A."/>
            <person name="Yoshinaga Y."/>
            <person name="Zwiers L.-H."/>
            <person name="Turgeon B."/>
            <person name="Goodwin S."/>
            <person name="Spatafora J."/>
            <person name="Crous P."/>
            <person name="Grigoriev I."/>
        </authorList>
    </citation>
    <scope>NUCLEOTIDE SEQUENCE</scope>
    <source>
        <strain evidence="2">CBS 379.55</strain>
    </source>
</reference>
<dbReference type="CDD" id="cd00084">
    <property type="entry name" value="HMG-box_SF"/>
    <property type="match status" value="1"/>
</dbReference>
<keyword evidence="3" id="KW-1185">Reference proteome</keyword>
<evidence type="ECO:0008006" key="4">
    <source>
        <dbReference type="Google" id="ProtNLM"/>
    </source>
</evidence>
<dbReference type="RefSeq" id="XP_033650135.1">
    <property type="nucleotide sequence ID" value="XM_033799213.1"/>
</dbReference>